<accession>A0A6N9Q4K0</accession>
<name>A0A6N9Q4K0_9BACL</name>
<dbReference type="InterPro" id="IPR015050">
    <property type="entry name" value="BofC_C"/>
</dbReference>
<sequence>MNITKFLKQLKKQLRLKKKWLTFATFIIMFGTISVYILLNEEQTDIKTTFLNGFSNDDKMDQIQNEGSLELLITDSQKREVIIKKVYVCGEEVKSLGSLNSQEILELYQNNPQYTFEFTEEGSIVFSESIEDLSPKCKESAYFGVSEDGKLTLFDGLPIHDNVLRTFFQLDIEHLESSLPVGTVQQLVEGIRIKDFEDYNSILSTFSEFTAVDQ</sequence>
<evidence type="ECO:0000256" key="1">
    <source>
        <dbReference type="SAM" id="Phobius"/>
    </source>
</evidence>
<keyword evidence="1" id="KW-0472">Membrane</keyword>
<dbReference type="AlphaFoldDB" id="A0A6N9Q4K0"/>
<dbReference type="Gene3D" id="3.30.70.1740">
    <property type="entry name" value="Bypass-of-forespore C, C-terminal domain"/>
    <property type="match status" value="1"/>
</dbReference>
<proteinExistence type="predicted"/>
<feature type="domain" description="Bypass of forespore C C-terminal" evidence="2">
    <location>
        <begin position="131"/>
        <end position="207"/>
    </location>
</feature>
<feature type="transmembrane region" description="Helical" evidence="1">
    <location>
        <begin position="20"/>
        <end position="39"/>
    </location>
</feature>
<evidence type="ECO:0000259" key="2">
    <source>
        <dbReference type="Pfam" id="PF08955"/>
    </source>
</evidence>
<gene>
    <name evidence="3" type="ORF">ERL59_12400</name>
</gene>
<protein>
    <recommendedName>
        <fullName evidence="2">Bypass of forespore C C-terminal domain-containing protein</fullName>
    </recommendedName>
</protein>
<organism evidence="3 4">
    <name type="scientific">Chengkuizengella marina</name>
    <dbReference type="NCBI Taxonomy" id="2507566"/>
    <lineage>
        <taxon>Bacteria</taxon>
        <taxon>Bacillati</taxon>
        <taxon>Bacillota</taxon>
        <taxon>Bacilli</taxon>
        <taxon>Bacillales</taxon>
        <taxon>Paenibacillaceae</taxon>
        <taxon>Chengkuizengella</taxon>
    </lineage>
</organism>
<dbReference type="Proteomes" id="UP000448943">
    <property type="component" value="Unassembled WGS sequence"/>
</dbReference>
<keyword evidence="1" id="KW-0812">Transmembrane</keyword>
<dbReference type="RefSeq" id="WP_160646561.1">
    <property type="nucleotide sequence ID" value="NZ_SIJB01000027.1"/>
</dbReference>
<evidence type="ECO:0000313" key="4">
    <source>
        <dbReference type="Proteomes" id="UP000448943"/>
    </source>
</evidence>
<dbReference type="Pfam" id="PF08955">
    <property type="entry name" value="BofC_C"/>
    <property type="match status" value="1"/>
</dbReference>
<keyword evidence="4" id="KW-1185">Reference proteome</keyword>
<keyword evidence="1" id="KW-1133">Transmembrane helix</keyword>
<reference evidence="3 4" key="1">
    <citation type="submission" date="2019-01" db="EMBL/GenBank/DDBJ databases">
        <title>Chengkuizengella sp. nov., isolated from deep-sea sediment of East Pacific Ocean.</title>
        <authorList>
            <person name="Yang J."/>
            <person name="Lai Q."/>
            <person name="Shao Z."/>
        </authorList>
    </citation>
    <scope>NUCLEOTIDE SEQUENCE [LARGE SCALE GENOMIC DNA]</scope>
    <source>
        <strain evidence="3 4">YPA3-1-1</strain>
    </source>
</reference>
<dbReference type="OrthoDB" id="2678751at2"/>
<comment type="caution">
    <text evidence="3">The sequence shown here is derived from an EMBL/GenBank/DDBJ whole genome shotgun (WGS) entry which is preliminary data.</text>
</comment>
<dbReference type="InterPro" id="IPR038117">
    <property type="entry name" value="BofC_C_sf"/>
</dbReference>
<evidence type="ECO:0000313" key="3">
    <source>
        <dbReference type="EMBL" id="NBI29758.1"/>
    </source>
</evidence>
<dbReference type="EMBL" id="SIJB01000027">
    <property type="protein sequence ID" value="NBI29758.1"/>
    <property type="molecule type" value="Genomic_DNA"/>
</dbReference>